<dbReference type="Proteomes" id="UP000299102">
    <property type="component" value="Unassembled WGS sequence"/>
</dbReference>
<evidence type="ECO:0000313" key="2">
    <source>
        <dbReference type="Proteomes" id="UP000299102"/>
    </source>
</evidence>
<proteinExistence type="predicted"/>
<gene>
    <name evidence="1" type="ORF">EVAR_60535_1</name>
</gene>
<dbReference type="AlphaFoldDB" id="A0A4C1YQU6"/>
<organism evidence="1 2">
    <name type="scientific">Eumeta variegata</name>
    <name type="common">Bagworm moth</name>
    <name type="synonym">Eumeta japonica</name>
    <dbReference type="NCBI Taxonomy" id="151549"/>
    <lineage>
        <taxon>Eukaryota</taxon>
        <taxon>Metazoa</taxon>
        <taxon>Ecdysozoa</taxon>
        <taxon>Arthropoda</taxon>
        <taxon>Hexapoda</taxon>
        <taxon>Insecta</taxon>
        <taxon>Pterygota</taxon>
        <taxon>Neoptera</taxon>
        <taxon>Endopterygota</taxon>
        <taxon>Lepidoptera</taxon>
        <taxon>Glossata</taxon>
        <taxon>Ditrysia</taxon>
        <taxon>Tineoidea</taxon>
        <taxon>Psychidae</taxon>
        <taxon>Oiketicinae</taxon>
        <taxon>Eumeta</taxon>
    </lineage>
</organism>
<dbReference type="EMBL" id="BGZK01001372">
    <property type="protein sequence ID" value="GBP78518.1"/>
    <property type="molecule type" value="Genomic_DNA"/>
</dbReference>
<reference evidence="1 2" key="1">
    <citation type="journal article" date="2019" name="Commun. Biol.">
        <title>The bagworm genome reveals a unique fibroin gene that provides high tensile strength.</title>
        <authorList>
            <person name="Kono N."/>
            <person name="Nakamura H."/>
            <person name="Ohtoshi R."/>
            <person name="Tomita M."/>
            <person name="Numata K."/>
            <person name="Arakawa K."/>
        </authorList>
    </citation>
    <scope>NUCLEOTIDE SEQUENCE [LARGE SCALE GENOMIC DNA]</scope>
</reference>
<accession>A0A4C1YQU6</accession>
<evidence type="ECO:0000313" key="1">
    <source>
        <dbReference type="EMBL" id="GBP78518.1"/>
    </source>
</evidence>
<sequence length="127" mass="14399">MLWIIWLQHENGPARPVIYHNVTEYGCEAAVAFRPLNLAQMVCSVRAAKDTPADSCSSSDYEDDDQRHFEGYASEPSAGILEIAPWSRTLFKTNQRIESSCQCFRQMSSSVEENAAWNSDTELVRTY</sequence>
<protein>
    <submittedName>
        <fullName evidence="1">Uncharacterized protein</fullName>
    </submittedName>
</protein>
<keyword evidence="2" id="KW-1185">Reference proteome</keyword>
<comment type="caution">
    <text evidence="1">The sequence shown here is derived from an EMBL/GenBank/DDBJ whole genome shotgun (WGS) entry which is preliminary data.</text>
</comment>
<name>A0A4C1YQU6_EUMVA</name>
<dbReference type="OrthoDB" id="7453942at2759"/>